<feature type="region of interest" description="Disordered" evidence="1">
    <location>
        <begin position="171"/>
        <end position="192"/>
    </location>
</feature>
<name>A0A182IM98_ANOAO</name>
<evidence type="ECO:0000256" key="1">
    <source>
        <dbReference type="SAM" id="MobiDB-lite"/>
    </source>
</evidence>
<accession>A0A182IM98</accession>
<protein>
    <submittedName>
        <fullName evidence="2">Uncharacterized protein</fullName>
    </submittedName>
</protein>
<organism evidence="2">
    <name type="scientific">Anopheles atroparvus</name>
    <name type="common">European mosquito</name>
    <dbReference type="NCBI Taxonomy" id="41427"/>
    <lineage>
        <taxon>Eukaryota</taxon>
        <taxon>Metazoa</taxon>
        <taxon>Ecdysozoa</taxon>
        <taxon>Arthropoda</taxon>
        <taxon>Hexapoda</taxon>
        <taxon>Insecta</taxon>
        <taxon>Pterygota</taxon>
        <taxon>Neoptera</taxon>
        <taxon>Endopterygota</taxon>
        <taxon>Diptera</taxon>
        <taxon>Nematocera</taxon>
        <taxon>Culicoidea</taxon>
        <taxon>Culicidae</taxon>
        <taxon>Anophelinae</taxon>
        <taxon>Anopheles</taxon>
    </lineage>
</organism>
<sequence length="220" mass="22400">MATRLATQRNFITVIPASTGSTSVPVTMEASGETAVARIATAEPEDSLSVPSPGHGTSQSETEVATVSIASTTPAMASRASNVSQLSTITVAGSLKNGSAKASLVPTTLLANGSNIMSFLSGANGLSLQQFIQQKKIVINSNGTLLDIVPITDESEGSELKIENEKLLVDRSAANESRESGSSSEGTADEAPQVTAQVAVVQAPSPTGGAPQYITVTVLV</sequence>
<proteinExistence type="predicted"/>
<reference evidence="2" key="1">
    <citation type="submission" date="2022-08" db="UniProtKB">
        <authorList>
            <consortium name="EnsemblMetazoa"/>
        </authorList>
    </citation>
    <scope>IDENTIFICATION</scope>
    <source>
        <strain evidence="2">EBRO</strain>
    </source>
</reference>
<dbReference type="VEuPathDB" id="VectorBase:AATE001814"/>
<dbReference type="EnsemblMetazoa" id="AATE001814-RA">
    <property type="protein sequence ID" value="AATE001814-PA.1"/>
    <property type="gene ID" value="AATE001814"/>
</dbReference>
<evidence type="ECO:0000313" key="2">
    <source>
        <dbReference type="EnsemblMetazoa" id="AATE001814-PA.1"/>
    </source>
</evidence>
<dbReference type="AlphaFoldDB" id="A0A182IM98"/>